<keyword evidence="2" id="KW-1185">Reference proteome</keyword>
<dbReference type="AlphaFoldDB" id="A0A6H0Y555"/>
<gene>
    <name evidence="1" type="ORF">AMS68_007650</name>
</gene>
<protein>
    <submittedName>
        <fullName evidence="1">Uncharacterized protein</fullName>
    </submittedName>
</protein>
<accession>A0A6H0Y555</accession>
<dbReference type="EMBL" id="CP051143">
    <property type="protein sequence ID" value="QIX02133.1"/>
    <property type="molecule type" value="Genomic_DNA"/>
</dbReference>
<dbReference type="Proteomes" id="UP000503462">
    <property type="component" value="Chromosome 5"/>
</dbReference>
<sequence>MSEGLAWPSTEVYDFPTSAMAMNREGQVVVIYVTSEAITSGLLRRLAAEGATLALVLPATLQNDHLSALVSEVSQLEHAAVVTMHRETAAASTGFQSTIADVLRQHKKLDTIITEDGEVISQSWIIGSDEEKTQMLVYAAFTSIQARQLQRRLLRRRG</sequence>
<name>A0A6H0Y555_9PEZI</name>
<evidence type="ECO:0000313" key="2">
    <source>
        <dbReference type="Proteomes" id="UP000503462"/>
    </source>
</evidence>
<reference evidence="1 2" key="1">
    <citation type="journal article" date="2016" name="Sci. Rep.">
        <title>Peltaster fructicola genome reveals evolution from an invasive phytopathogen to an ectophytic parasite.</title>
        <authorList>
            <person name="Xu C."/>
            <person name="Chen H."/>
            <person name="Gleason M.L."/>
            <person name="Xu J.R."/>
            <person name="Liu H."/>
            <person name="Zhang R."/>
            <person name="Sun G."/>
        </authorList>
    </citation>
    <scope>NUCLEOTIDE SEQUENCE [LARGE SCALE GENOMIC DNA]</scope>
    <source>
        <strain evidence="1 2">LNHT1506</strain>
    </source>
</reference>
<proteinExistence type="predicted"/>
<organism evidence="1 2">
    <name type="scientific">Peltaster fructicola</name>
    <dbReference type="NCBI Taxonomy" id="286661"/>
    <lineage>
        <taxon>Eukaryota</taxon>
        <taxon>Fungi</taxon>
        <taxon>Dikarya</taxon>
        <taxon>Ascomycota</taxon>
        <taxon>Pezizomycotina</taxon>
        <taxon>Dothideomycetes</taxon>
        <taxon>Dothideomycetes incertae sedis</taxon>
        <taxon>Peltaster</taxon>
    </lineage>
</organism>
<evidence type="ECO:0000313" key="1">
    <source>
        <dbReference type="EMBL" id="QIX02133.1"/>
    </source>
</evidence>